<sequence length="390" mass="42870">MNDKVQTPKGAVLEEVLRAYFLRAGFFVIRGVPFRFADEDLTDVDLWLYERPTGTSRRVQICDIKYKQRPKAVERIFWTSGLADALDVDGAYVATTDKRKNLRSMAEKLDLQLIDGTDIQRIQNSQAVLYPERMGDEQLIAELQAVDKSFRNKNLQEARFDILSSLSEGFGAPSAVRALEGFSRLAAAAVAYHPDSQAARSAGRLAYLAGAIACQSLDYVSVGAAFRTIDERRDLILRAVRLGALGNDDGQQTLRLAMALVEKYAPGGRGTAMAVEAGLKRDLDQIPAEIVADQAVRLLKSDQLFVTGRELEMASYHIALPTFDGLSVQTKSMLGALLDYANVDRQRFANAWKSTSGATIASAQAMTEQVEKDALEQPNLFGNDVRPPGT</sequence>
<evidence type="ECO:0000313" key="2">
    <source>
        <dbReference type="EMBL" id="TBN49718.1"/>
    </source>
</evidence>
<gene>
    <name evidence="2" type="ORF">EYF88_11690</name>
    <name evidence="1" type="ORF">SAMN06265378_1226</name>
</gene>
<dbReference type="RefSeq" id="WP_131023352.1">
    <property type="nucleotide sequence ID" value="NZ_FZNM01000022.1"/>
</dbReference>
<reference evidence="1" key="2">
    <citation type="submission" date="2017-06" db="EMBL/GenBank/DDBJ databases">
        <authorList>
            <person name="Kim H.J."/>
            <person name="Triplett B.A."/>
        </authorList>
    </citation>
    <scope>NUCLEOTIDE SEQUENCE [LARGE SCALE GENOMIC DNA]</scope>
    <source>
        <strain evidence="1">DSM 26170</strain>
    </source>
</reference>
<evidence type="ECO:0000313" key="4">
    <source>
        <dbReference type="Proteomes" id="UP000292859"/>
    </source>
</evidence>
<dbReference type="Proteomes" id="UP000198409">
    <property type="component" value="Unassembled WGS sequence"/>
</dbReference>
<dbReference type="AlphaFoldDB" id="A0A238YNX7"/>
<reference evidence="3" key="1">
    <citation type="submission" date="2017-06" db="EMBL/GenBank/DDBJ databases">
        <authorList>
            <person name="Varghese N."/>
            <person name="Submissions S."/>
        </authorList>
    </citation>
    <scope>NUCLEOTIDE SEQUENCE [LARGE SCALE GENOMIC DNA]</scope>
    <source>
        <strain evidence="3">DSM 26170</strain>
    </source>
</reference>
<dbReference type="EMBL" id="FZNM01000022">
    <property type="protein sequence ID" value="SNR72847.1"/>
    <property type="molecule type" value="Genomic_DNA"/>
</dbReference>
<proteinExistence type="predicted"/>
<evidence type="ECO:0008006" key="5">
    <source>
        <dbReference type="Google" id="ProtNLM"/>
    </source>
</evidence>
<reference evidence="2 4" key="3">
    <citation type="submission" date="2019-02" db="EMBL/GenBank/DDBJ databases">
        <authorList>
            <person name="Zhang G."/>
        </authorList>
    </citation>
    <scope>NUCLEOTIDE SEQUENCE [LARGE SCALE GENOMIC DNA]</scope>
    <source>
        <strain evidence="2 4">CMB17</strain>
    </source>
</reference>
<dbReference type="Proteomes" id="UP000292859">
    <property type="component" value="Unassembled WGS sequence"/>
</dbReference>
<protein>
    <recommendedName>
        <fullName evidence="5">Restriction endonuclease</fullName>
    </recommendedName>
</protein>
<evidence type="ECO:0000313" key="3">
    <source>
        <dbReference type="Proteomes" id="UP000198409"/>
    </source>
</evidence>
<accession>A0A238YNX7</accession>
<dbReference type="EMBL" id="SIRL01000007">
    <property type="protein sequence ID" value="TBN49718.1"/>
    <property type="molecule type" value="Genomic_DNA"/>
</dbReference>
<organism evidence="1 3">
    <name type="scientific">Paracoccus sediminis</name>
    <dbReference type="NCBI Taxonomy" id="1214787"/>
    <lineage>
        <taxon>Bacteria</taxon>
        <taxon>Pseudomonadati</taxon>
        <taxon>Pseudomonadota</taxon>
        <taxon>Alphaproteobacteria</taxon>
        <taxon>Rhodobacterales</taxon>
        <taxon>Paracoccaceae</taxon>
        <taxon>Paracoccus</taxon>
    </lineage>
</organism>
<keyword evidence="4" id="KW-1185">Reference proteome</keyword>
<evidence type="ECO:0000313" key="1">
    <source>
        <dbReference type="EMBL" id="SNR72847.1"/>
    </source>
</evidence>
<dbReference type="OrthoDB" id="1437692at2"/>
<name>A0A238YNX7_9RHOB</name>